<dbReference type="Proteomes" id="UP000023758">
    <property type="component" value="Unassembled WGS sequence"/>
</dbReference>
<dbReference type="PIRSF" id="PIRSF016477">
    <property type="entry name" value="Prefoldin_subunit_4"/>
    <property type="match status" value="1"/>
</dbReference>
<protein>
    <recommendedName>
        <fullName evidence="4">Prefoldin subunit 4</fullName>
    </recommendedName>
</protein>
<evidence type="ECO:0000313" key="7">
    <source>
        <dbReference type="EMBL" id="EZF56164.1"/>
    </source>
</evidence>
<evidence type="ECO:0000256" key="2">
    <source>
        <dbReference type="ARBA" id="ARBA00023186"/>
    </source>
</evidence>
<evidence type="ECO:0000256" key="4">
    <source>
        <dbReference type="PIRNR" id="PIRNR016477"/>
    </source>
</evidence>
<reference evidence="7" key="1">
    <citation type="submission" date="2014-02" db="EMBL/GenBank/DDBJ databases">
        <title>The Genome Sequence of Trichophyton rubrum (morphotype fischeri) CBS 288.86.</title>
        <authorList>
            <consortium name="The Broad Institute Genomics Platform"/>
            <person name="Cuomo C.A."/>
            <person name="White T.C."/>
            <person name="Graser Y."/>
            <person name="Martinez-Rossi N."/>
            <person name="Heitman J."/>
            <person name="Young S.K."/>
            <person name="Zeng Q."/>
            <person name="Gargeya S."/>
            <person name="Abouelleil A."/>
            <person name="Alvarado L."/>
            <person name="Chapman S.B."/>
            <person name="Gainer-Dewar J."/>
            <person name="Goldberg J."/>
            <person name="Griggs A."/>
            <person name="Gujja S."/>
            <person name="Hansen M."/>
            <person name="Howarth C."/>
            <person name="Imamovic A."/>
            <person name="Larimer J."/>
            <person name="Martinez D."/>
            <person name="Murphy C."/>
            <person name="Pearson M.D."/>
            <person name="Persinoti G."/>
            <person name="Poon T."/>
            <person name="Priest M."/>
            <person name="Roberts A.D."/>
            <person name="Saif S."/>
            <person name="Shea T.D."/>
            <person name="Sykes S.N."/>
            <person name="Wortman J."/>
            <person name="Nusbaum C."/>
            <person name="Birren B."/>
        </authorList>
    </citation>
    <scope>NUCLEOTIDE SEQUENCE [LARGE SCALE GENOMIC DNA]</scope>
    <source>
        <strain evidence="7">CBS 288.86</strain>
    </source>
</reference>
<organism evidence="7">
    <name type="scientific">Trichophyton rubrum CBS 288.86</name>
    <dbReference type="NCBI Taxonomy" id="1215330"/>
    <lineage>
        <taxon>Eukaryota</taxon>
        <taxon>Fungi</taxon>
        <taxon>Dikarya</taxon>
        <taxon>Ascomycota</taxon>
        <taxon>Pezizomycotina</taxon>
        <taxon>Eurotiomycetes</taxon>
        <taxon>Eurotiomycetidae</taxon>
        <taxon>Onygenales</taxon>
        <taxon>Arthrodermataceae</taxon>
        <taxon>Trichophyton</taxon>
    </lineage>
</organism>
<evidence type="ECO:0000256" key="3">
    <source>
        <dbReference type="ARBA" id="ARBA00024667"/>
    </source>
</evidence>
<proteinExistence type="inferred from homology"/>
<dbReference type="EMBL" id="KK207727">
    <property type="protein sequence ID" value="EZF56164.1"/>
    <property type="molecule type" value="Genomic_DNA"/>
</dbReference>
<comment type="function">
    <text evidence="3 4">Binds specifically to cytosolic chaperonin (c-CPN) and transfers target proteins to it. Binds to nascent polypeptide chain and promotes folding in an environment in which there are many competing pathways for nonnative proteins.</text>
</comment>
<dbReference type="HOGENOM" id="CLU_130032_0_0_1"/>
<comment type="similarity">
    <text evidence="1 4">Belongs to the prefoldin subunit beta family.</text>
</comment>
<dbReference type="SUPFAM" id="SSF46579">
    <property type="entry name" value="Prefoldin"/>
    <property type="match status" value="1"/>
</dbReference>
<dbReference type="PANTHER" id="PTHR21100:SF9">
    <property type="entry name" value="PREFOLDIN SUBUNIT 4"/>
    <property type="match status" value="1"/>
</dbReference>
<dbReference type="FunFam" id="1.10.287.370:FF:000005">
    <property type="entry name" value="Prefoldin subunit 4"/>
    <property type="match status" value="1"/>
</dbReference>
<dbReference type="InterPro" id="IPR009053">
    <property type="entry name" value="Prefoldin"/>
</dbReference>
<dbReference type="InterPro" id="IPR016661">
    <property type="entry name" value="PFDN4"/>
</dbReference>
<dbReference type="GO" id="GO:0016272">
    <property type="term" value="C:prefoldin complex"/>
    <property type="evidence" value="ECO:0007669"/>
    <property type="project" value="UniProtKB-UniRule"/>
</dbReference>
<dbReference type="GO" id="GO:0006457">
    <property type="term" value="P:protein folding"/>
    <property type="evidence" value="ECO:0007669"/>
    <property type="project" value="UniProtKB-UniRule"/>
</dbReference>
<feature type="region of interest" description="Disordered" evidence="6">
    <location>
        <begin position="1"/>
        <end position="27"/>
    </location>
</feature>
<feature type="coiled-coil region" evidence="5">
    <location>
        <begin position="96"/>
        <end position="123"/>
    </location>
</feature>
<gene>
    <name evidence="7" type="ORF">H103_01408</name>
</gene>
<dbReference type="Gene3D" id="1.10.287.370">
    <property type="match status" value="1"/>
</dbReference>
<keyword evidence="2 4" id="KW-0143">Chaperone</keyword>
<dbReference type="PANTHER" id="PTHR21100">
    <property type="entry name" value="PREFOLDIN SUBUNIT 4"/>
    <property type="match status" value="1"/>
</dbReference>
<dbReference type="GO" id="GO:0005737">
    <property type="term" value="C:cytoplasm"/>
    <property type="evidence" value="ECO:0007669"/>
    <property type="project" value="UniProtKB-ARBA"/>
</dbReference>
<dbReference type="Pfam" id="PF01920">
    <property type="entry name" value="Prefoldin_2"/>
    <property type="match status" value="1"/>
</dbReference>
<sequence>MFQRRMLSKDDEATSSEETEVRREDQEKINRFSRLHQREAVLEAQLKAKLKDKEDLEEVSAELDLADEDVPVPYKIGDSFMSLPLSEAQEMLAASTEKIDNEVSDLEEKLGALKEEAQQLKIALYARFGKSINLET</sequence>
<dbReference type="CDD" id="cd23165">
    <property type="entry name" value="Prefoldin_4"/>
    <property type="match status" value="1"/>
</dbReference>
<evidence type="ECO:0000256" key="6">
    <source>
        <dbReference type="SAM" id="MobiDB-lite"/>
    </source>
</evidence>
<comment type="subunit">
    <text evidence="4">Heterohexamer of two PFD-alpha type and four PFD-beta type subunits.</text>
</comment>
<keyword evidence="5" id="KW-0175">Coiled coil</keyword>
<name>A0A022WCY2_TRIRU</name>
<dbReference type="AlphaFoldDB" id="A0A022WCY2"/>
<accession>A0A022WCY2</accession>
<evidence type="ECO:0000256" key="1">
    <source>
        <dbReference type="ARBA" id="ARBA00008045"/>
    </source>
</evidence>
<evidence type="ECO:0000256" key="5">
    <source>
        <dbReference type="SAM" id="Coils"/>
    </source>
</evidence>
<dbReference type="OrthoDB" id="10250441at2759"/>
<dbReference type="InterPro" id="IPR002777">
    <property type="entry name" value="PFD_beta-like"/>
</dbReference>
<dbReference type="GO" id="GO:0051082">
    <property type="term" value="F:unfolded protein binding"/>
    <property type="evidence" value="ECO:0007669"/>
    <property type="project" value="InterPro"/>
</dbReference>